<sequence>MHLQQDNPPLKRKKTKILESTDIMDVSPDTGAVSRIGAANIPNEIWLQVFDNLSHGDLLQITLVCKRWLHLVSRYKLQRGSKLVITKRNLKKICDAIERTQFKCEKVEISNPWSEFRSEVVHIKLHRVSTLTVLSNLLPKLRELDLSDSWPDTRAMVDLKSFSQLTTLLIPEFFTIQNQLLASLTQMPNVRLQQLSIRIESSAGAWLDVLAKHATSLRWLKLGTVWLDAWTSACLKFQHRLREIFRMFTQLEVLDIGTISTRYKKLALENISEKNRLKKIVLSDNSDKSLEIIVQKWSASLEYLDIKRYRESANDAKQLNIMSGKLRCLIMHDANGLADQRLLYSIAPTSNPKLNELKLSHAQLSKESFCVLTQRLPNLVVLDFKELHSSISDEEMLNIFRYLTRLQHLLLKPCVSENGINHLCSEYNISNLKRLKTLRSCFCPIKVLPIISITSFVVLFKRKSARVGVKLQIHAQRNGLHLRKLNAFCIHARLNVPNISVLDHLNNGVDAFYSHHLPRTNESTPVLPFWV</sequence>
<dbReference type="EnsemblMetazoa" id="GAUT040931-RA">
    <property type="protein sequence ID" value="GAUT040931-PA"/>
    <property type="gene ID" value="GAUT040931"/>
</dbReference>
<dbReference type="GO" id="GO:0019005">
    <property type="term" value="C:SCF ubiquitin ligase complex"/>
    <property type="evidence" value="ECO:0007669"/>
    <property type="project" value="TreeGrafter"/>
</dbReference>
<dbReference type="VEuPathDB" id="VectorBase:GAUT040931"/>
<dbReference type="Gene3D" id="1.20.1280.50">
    <property type="match status" value="1"/>
</dbReference>
<dbReference type="AlphaFoldDB" id="A0A1A9VLP1"/>
<evidence type="ECO:0000313" key="3">
    <source>
        <dbReference type="Proteomes" id="UP000078200"/>
    </source>
</evidence>
<dbReference type="Proteomes" id="UP000078200">
    <property type="component" value="Unassembled WGS sequence"/>
</dbReference>
<dbReference type="PANTHER" id="PTHR13318">
    <property type="entry name" value="PARTNER OF PAIRED, ISOFORM B-RELATED"/>
    <property type="match status" value="1"/>
</dbReference>
<accession>A0A1A9VLP1</accession>
<dbReference type="CDD" id="cd09917">
    <property type="entry name" value="F-box_SF"/>
    <property type="match status" value="1"/>
</dbReference>
<dbReference type="PANTHER" id="PTHR13318:SF247">
    <property type="entry name" value="GH16156P"/>
    <property type="match status" value="1"/>
</dbReference>
<proteinExistence type="predicted"/>
<dbReference type="GO" id="GO:0031146">
    <property type="term" value="P:SCF-dependent proteasomal ubiquitin-dependent protein catabolic process"/>
    <property type="evidence" value="ECO:0007669"/>
    <property type="project" value="TreeGrafter"/>
</dbReference>
<dbReference type="InterPro" id="IPR001810">
    <property type="entry name" value="F-box_dom"/>
</dbReference>
<dbReference type="Gene3D" id="3.80.10.10">
    <property type="entry name" value="Ribonuclease Inhibitor"/>
    <property type="match status" value="1"/>
</dbReference>
<keyword evidence="3" id="KW-1185">Reference proteome</keyword>
<dbReference type="PROSITE" id="PS50181">
    <property type="entry name" value="FBOX"/>
    <property type="match status" value="1"/>
</dbReference>
<protein>
    <submittedName>
        <fullName evidence="2">F-box domain-containing protein</fullName>
    </submittedName>
</protein>
<dbReference type="SUPFAM" id="SSF52047">
    <property type="entry name" value="RNI-like"/>
    <property type="match status" value="1"/>
</dbReference>
<dbReference type="Pfam" id="PF12937">
    <property type="entry name" value="F-box-like"/>
    <property type="match status" value="1"/>
</dbReference>
<evidence type="ECO:0000313" key="2">
    <source>
        <dbReference type="EnsemblMetazoa" id="GAUT040931-PA"/>
    </source>
</evidence>
<dbReference type="SUPFAM" id="SSF81383">
    <property type="entry name" value="F-box domain"/>
    <property type="match status" value="1"/>
</dbReference>
<feature type="domain" description="F-box" evidence="1">
    <location>
        <begin position="35"/>
        <end position="83"/>
    </location>
</feature>
<organism evidence="2 3">
    <name type="scientific">Glossina austeni</name>
    <name type="common">Savannah tsetse fly</name>
    <dbReference type="NCBI Taxonomy" id="7395"/>
    <lineage>
        <taxon>Eukaryota</taxon>
        <taxon>Metazoa</taxon>
        <taxon>Ecdysozoa</taxon>
        <taxon>Arthropoda</taxon>
        <taxon>Hexapoda</taxon>
        <taxon>Insecta</taxon>
        <taxon>Pterygota</taxon>
        <taxon>Neoptera</taxon>
        <taxon>Endopterygota</taxon>
        <taxon>Diptera</taxon>
        <taxon>Brachycera</taxon>
        <taxon>Muscomorpha</taxon>
        <taxon>Hippoboscoidea</taxon>
        <taxon>Glossinidae</taxon>
        <taxon>Glossina</taxon>
    </lineage>
</organism>
<name>A0A1A9VLP1_GLOAU</name>
<dbReference type="InterPro" id="IPR032675">
    <property type="entry name" value="LRR_dom_sf"/>
</dbReference>
<reference evidence="2" key="1">
    <citation type="submission" date="2020-05" db="UniProtKB">
        <authorList>
            <consortium name="EnsemblMetazoa"/>
        </authorList>
    </citation>
    <scope>IDENTIFICATION</scope>
    <source>
        <strain evidence="2">TTRI</strain>
    </source>
</reference>
<dbReference type="STRING" id="7395.A0A1A9VLP1"/>
<dbReference type="InterPro" id="IPR036047">
    <property type="entry name" value="F-box-like_dom_sf"/>
</dbReference>
<evidence type="ECO:0000259" key="1">
    <source>
        <dbReference type="PROSITE" id="PS50181"/>
    </source>
</evidence>